<keyword evidence="12" id="KW-1185">Reference proteome</keyword>
<evidence type="ECO:0000256" key="2">
    <source>
        <dbReference type="ARBA" id="ARBA00022670"/>
    </source>
</evidence>
<protein>
    <submittedName>
        <fullName evidence="11">Peptidase S53</fullName>
    </submittedName>
</protein>
<evidence type="ECO:0000256" key="5">
    <source>
        <dbReference type="ARBA" id="ARBA00022825"/>
    </source>
</evidence>
<evidence type="ECO:0000256" key="6">
    <source>
        <dbReference type="ARBA" id="ARBA00022837"/>
    </source>
</evidence>
<dbReference type="RefSeq" id="WP_056978101.1">
    <property type="nucleotide sequence ID" value="NZ_AYZR01000008.1"/>
</dbReference>
<evidence type="ECO:0000313" key="12">
    <source>
        <dbReference type="Proteomes" id="UP000051256"/>
    </source>
</evidence>
<keyword evidence="3" id="KW-0479">Metal-binding</keyword>
<dbReference type="GO" id="GO:0008240">
    <property type="term" value="F:tripeptidyl-peptidase activity"/>
    <property type="evidence" value="ECO:0007669"/>
    <property type="project" value="TreeGrafter"/>
</dbReference>
<dbReference type="SUPFAM" id="SSF52743">
    <property type="entry name" value="Subtilisin-like"/>
    <property type="match status" value="1"/>
</dbReference>
<name>A0A0R2CUY3_9LACO</name>
<keyword evidence="4" id="KW-0378">Hydrolase</keyword>
<dbReference type="InterPro" id="IPR015366">
    <property type="entry name" value="S53_propep"/>
</dbReference>
<dbReference type="Proteomes" id="UP000051256">
    <property type="component" value="Unassembled WGS sequence"/>
</dbReference>
<reference evidence="11 12" key="1">
    <citation type="journal article" date="2015" name="Genome Announc.">
        <title>Expanding the biotechnology potential of lactobacilli through comparative genomics of 213 strains and associated genera.</title>
        <authorList>
            <person name="Sun Z."/>
            <person name="Harris H.M."/>
            <person name="McCann A."/>
            <person name="Guo C."/>
            <person name="Argimon S."/>
            <person name="Zhang W."/>
            <person name="Yang X."/>
            <person name="Jeffery I.B."/>
            <person name="Cooney J.C."/>
            <person name="Kagawa T.F."/>
            <person name="Liu W."/>
            <person name="Song Y."/>
            <person name="Salvetti E."/>
            <person name="Wrobel A."/>
            <person name="Rasinkangas P."/>
            <person name="Parkhill J."/>
            <person name="Rea M.C."/>
            <person name="O'Sullivan O."/>
            <person name="Ritari J."/>
            <person name="Douillard F.P."/>
            <person name="Paul Ross R."/>
            <person name="Yang R."/>
            <person name="Briner A.E."/>
            <person name="Felis G.E."/>
            <person name="de Vos W.M."/>
            <person name="Barrangou R."/>
            <person name="Klaenhammer T.R."/>
            <person name="Caufield P.W."/>
            <person name="Cui Y."/>
            <person name="Zhang H."/>
            <person name="O'Toole P.W."/>
        </authorList>
    </citation>
    <scope>NUCLEOTIDE SEQUENCE [LARGE SCALE GENOMIC DNA]</scope>
    <source>
        <strain evidence="11 12">DSM 24302</strain>
    </source>
</reference>
<dbReference type="SMART" id="SM00944">
    <property type="entry name" value="Pro-kuma_activ"/>
    <property type="match status" value="1"/>
</dbReference>
<comment type="cofactor">
    <cofactor evidence="1">
        <name>Ca(2+)</name>
        <dbReference type="ChEBI" id="CHEBI:29108"/>
    </cofactor>
</comment>
<dbReference type="InterPro" id="IPR036852">
    <property type="entry name" value="Peptidase_S8/S53_dom_sf"/>
</dbReference>
<feature type="signal peptide" evidence="9">
    <location>
        <begin position="1"/>
        <end position="25"/>
    </location>
</feature>
<dbReference type="CDD" id="cd11377">
    <property type="entry name" value="Pro-peptidase_S53"/>
    <property type="match status" value="1"/>
</dbReference>
<dbReference type="PROSITE" id="PS51695">
    <property type="entry name" value="SEDOLISIN"/>
    <property type="match status" value="1"/>
</dbReference>
<dbReference type="InterPro" id="IPR030400">
    <property type="entry name" value="Sedolisin_dom"/>
</dbReference>
<feature type="chain" id="PRO_5006415842" evidence="9">
    <location>
        <begin position="26"/>
        <end position="621"/>
    </location>
</feature>
<evidence type="ECO:0000313" key="11">
    <source>
        <dbReference type="EMBL" id="KRM93476.1"/>
    </source>
</evidence>
<organism evidence="11 12">
    <name type="scientific">Lentilactobacillus senioris DSM 24302 = JCM 17472</name>
    <dbReference type="NCBI Taxonomy" id="1423802"/>
    <lineage>
        <taxon>Bacteria</taxon>
        <taxon>Bacillati</taxon>
        <taxon>Bacillota</taxon>
        <taxon>Bacilli</taxon>
        <taxon>Lactobacillales</taxon>
        <taxon>Lactobacillaceae</taxon>
        <taxon>Lentilactobacillus</taxon>
    </lineage>
</organism>
<keyword evidence="5" id="KW-0720">Serine protease</keyword>
<evidence type="ECO:0000259" key="10">
    <source>
        <dbReference type="PROSITE" id="PS51695"/>
    </source>
</evidence>
<dbReference type="PANTHER" id="PTHR14218">
    <property type="entry name" value="PROTEASE S8 TRIPEPTIDYL PEPTIDASE I CLN2"/>
    <property type="match status" value="1"/>
</dbReference>
<evidence type="ECO:0000256" key="4">
    <source>
        <dbReference type="ARBA" id="ARBA00022801"/>
    </source>
</evidence>
<keyword evidence="9" id="KW-0732">Signal</keyword>
<dbReference type="GO" id="GO:0004252">
    <property type="term" value="F:serine-type endopeptidase activity"/>
    <property type="evidence" value="ECO:0007669"/>
    <property type="project" value="InterPro"/>
</dbReference>
<evidence type="ECO:0000256" key="1">
    <source>
        <dbReference type="ARBA" id="ARBA00001913"/>
    </source>
</evidence>
<dbReference type="Pfam" id="PF09286">
    <property type="entry name" value="Pro-kuma_activ"/>
    <property type="match status" value="1"/>
</dbReference>
<keyword evidence="2" id="KW-0645">Protease</keyword>
<feature type="compositionally biased region" description="Basic residues" evidence="8">
    <location>
        <begin position="158"/>
        <end position="179"/>
    </location>
</feature>
<evidence type="ECO:0000256" key="8">
    <source>
        <dbReference type="SAM" id="MobiDB-lite"/>
    </source>
</evidence>
<dbReference type="EMBL" id="AYZR01000008">
    <property type="protein sequence ID" value="KRM93476.1"/>
    <property type="molecule type" value="Genomic_DNA"/>
</dbReference>
<dbReference type="PANTHER" id="PTHR14218:SF15">
    <property type="entry name" value="TRIPEPTIDYL-PEPTIDASE 1"/>
    <property type="match status" value="1"/>
</dbReference>
<accession>A0A0R2CUY3</accession>
<evidence type="ECO:0000256" key="3">
    <source>
        <dbReference type="ARBA" id="ARBA00022723"/>
    </source>
</evidence>
<dbReference type="SUPFAM" id="SSF54897">
    <property type="entry name" value="Protease propeptides/inhibitors"/>
    <property type="match status" value="1"/>
</dbReference>
<dbReference type="AlphaFoldDB" id="A0A0R2CUY3"/>
<dbReference type="InterPro" id="IPR050819">
    <property type="entry name" value="Tripeptidyl-peptidase_I"/>
</dbReference>
<gene>
    <name evidence="11" type="ORF">FC56_GL000188</name>
</gene>
<dbReference type="PATRIC" id="fig|1423802.4.peg.190"/>
<proteinExistence type="predicted"/>
<keyword evidence="7" id="KW-0865">Zymogen</keyword>
<dbReference type="Gene3D" id="3.40.50.200">
    <property type="entry name" value="Peptidase S8/S53 domain"/>
    <property type="match status" value="1"/>
</dbReference>
<evidence type="ECO:0000256" key="9">
    <source>
        <dbReference type="SAM" id="SignalP"/>
    </source>
</evidence>
<feature type="region of interest" description="Disordered" evidence="8">
    <location>
        <begin position="153"/>
        <end position="179"/>
    </location>
</feature>
<comment type="caution">
    <text evidence="11">The sequence shown here is derived from an EMBL/GenBank/DDBJ whole genome shotgun (WGS) entry which is preliminary data.</text>
</comment>
<feature type="domain" description="Peptidase S53" evidence="10">
    <location>
        <begin position="214"/>
        <end position="621"/>
    </location>
</feature>
<dbReference type="CDD" id="cd04056">
    <property type="entry name" value="Peptidases_S53"/>
    <property type="match status" value="1"/>
</dbReference>
<dbReference type="STRING" id="1423802.FC56_GL000188"/>
<dbReference type="GO" id="GO:0006508">
    <property type="term" value="P:proteolysis"/>
    <property type="evidence" value="ECO:0007669"/>
    <property type="project" value="UniProtKB-KW"/>
</dbReference>
<keyword evidence="6" id="KW-0106">Calcium</keyword>
<dbReference type="GO" id="GO:0046872">
    <property type="term" value="F:metal ion binding"/>
    <property type="evidence" value="ECO:0007669"/>
    <property type="project" value="UniProtKB-KW"/>
</dbReference>
<evidence type="ECO:0000256" key="7">
    <source>
        <dbReference type="ARBA" id="ARBA00023145"/>
    </source>
</evidence>
<sequence>MKKGLLLIISGAVLLALNGEQSVQAATTSKKSANVNVLVAFNPRNGKGMDSYINETTTPGAQNYRNYLTPQEVAQKYGLSSDKLASFQKYFAKYHLKTTPYRGHLVMKVSGSHKNLLAAFKAKPSSKTKSNYTTSTTLPSNLKKNVMAVVGLQTSQGKKAKKDSKSTKKTSKTTKKSSKLTKKIVSHAIVGDKTNKINTISPNQFAKSYGSYKFASRYSLDDLYKQNLDGSGQHIGLMLTGDFNKSDVANYLQKSGLSNNVSRIHKQYTIDESAKQQASSDYPYRFEATLDVEQASSVAPGADIEGYVGFSRGNKTAPDAVIQLTYSKMISDNNVNQISTSSDYGNEVTGLNSGSSESPKQYNKVYDLLFKQANLQGITLFSASGDNGAYEKAMKATNLPISNSQYLTMVGGTTLPYSRVMNNKLVQVTKERSWGDTYTSKKKTGIFPGSGGGFSRLEATPSYQLGVPGVNTFEAIKLLTYKNGKYTINNKPTYYKGKATGRNVPDVSGNADDKTGYAVYISYKGKGGKSTKMWVLGGGTSFVAPQMAAATAVMNSGIGKSVGFLNPQMYRLATGKQSPFTPLNDVKNNNNLLYTGQPNTVYNQATGLGTVNFAKLYEQLK</sequence>